<protein>
    <submittedName>
        <fullName evidence="2">Uncharacterized protein</fullName>
    </submittedName>
</protein>
<feature type="compositionally biased region" description="Acidic residues" evidence="1">
    <location>
        <begin position="144"/>
        <end position="154"/>
    </location>
</feature>
<dbReference type="AlphaFoldDB" id="A0AAU9MZ20"/>
<organism evidence="2 3">
    <name type="scientific">Lactuca virosa</name>
    <dbReference type="NCBI Taxonomy" id="75947"/>
    <lineage>
        <taxon>Eukaryota</taxon>
        <taxon>Viridiplantae</taxon>
        <taxon>Streptophyta</taxon>
        <taxon>Embryophyta</taxon>
        <taxon>Tracheophyta</taxon>
        <taxon>Spermatophyta</taxon>
        <taxon>Magnoliopsida</taxon>
        <taxon>eudicotyledons</taxon>
        <taxon>Gunneridae</taxon>
        <taxon>Pentapetalae</taxon>
        <taxon>asterids</taxon>
        <taxon>campanulids</taxon>
        <taxon>Asterales</taxon>
        <taxon>Asteraceae</taxon>
        <taxon>Cichorioideae</taxon>
        <taxon>Cichorieae</taxon>
        <taxon>Lactucinae</taxon>
        <taxon>Lactuca</taxon>
    </lineage>
</organism>
<evidence type="ECO:0000256" key="1">
    <source>
        <dbReference type="SAM" id="MobiDB-lite"/>
    </source>
</evidence>
<name>A0AAU9MZ20_9ASTR</name>
<evidence type="ECO:0000313" key="2">
    <source>
        <dbReference type="EMBL" id="CAH1431294.1"/>
    </source>
</evidence>
<proteinExistence type="predicted"/>
<keyword evidence="3" id="KW-1185">Reference proteome</keyword>
<comment type="caution">
    <text evidence="2">The sequence shown here is derived from an EMBL/GenBank/DDBJ whole genome shotgun (WGS) entry which is preliminary data.</text>
</comment>
<sequence>MQFDQILGFGDASDTSDVLLVNDGGAEPKFSKGNASYVLPNIIKISVEEITDLLEAGYSKVEIESTRVQIKPNDTLPELNEEEHVVDEGEGDFLNDVINDEGDGGGVVLVKGEGDVVIEGEGGMVEVEGDVVTEGEGNVLNDGNEVDDDSNEANDEGHLKLPKLRKRSHLRGSLN</sequence>
<dbReference type="Proteomes" id="UP001157418">
    <property type="component" value="Unassembled WGS sequence"/>
</dbReference>
<accession>A0AAU9MZ20</accession>
<dbReference type="EMBL" id="CAKMRJ010003334">
    <property type="protein sequence ID" value="CAH1431294.1"/>
    <property type="molecule type" value="Genomic_DNA"/>
</dbReference>
<feature type="compositionally biased region" description="Basic residues" evidence="1">
    <location>
        <begin position="160"/>
        <end position="175"/>
    </location>
</feature>
<evidence type="ECO:0000313" key="3">
    <source>
        <dbReference type="Proteomes" id="UP001157418"/>
    </source>
</evidence>
<gene>
    <name evidence="2" type="ORF">LVIROSA_LOCUS18018</name>
</gene>
<reference evidence="2 3" key="1">
    <citation type="submission" date="2022-01" db="EMBL/GenBank/DDBJ databases">
        <authorList>
            <person name="Xiong W."/>
            <person name="Schranz E."/>
        </authorList>
    </citation>
    <scope>NUCLEOTIDE SEQUENCE [LARGE SCALE GENOMIC DNA]</scope>
</reference>
<feature type="region of interest" description="Disordered" evidence="1">
    <location>
        <begin position="135"/>
        <end position="175"/>
    </location>
</feature>